<keyword evidence="6" id="KW-0812">Transmembrane</keyword>
<dbReference type="PROSITE" id="PS51450">
    <property type="entry name" value="LRR"/>
    <property type="match status" value="1"/>
</dbReference>
<evidence type="ECO:0000256" key="7">
    <source>
        <dbReference type="ARBA" id="ARBA00022729"/>
    </source>
</evidence>
<dbReference type="Pfam" id="PF13855">
    <property type="entry name" value="LRR_8"/>
    <property type="match status" value="1"/>
</dbReference>
<evidence type="ECO:0000256" key="4">
    <source>
        <dbReference type="ARBA" id="ARBA00022553"/>
    </source>
</evidence>
<comment type="subcellular location">
    <subcellularLocation>
        <location evidence="1">Cell membrane</location>
        <topology evidence="1">Single-pass type I membrane protein</topology>
    </subcellularLocation>
</comment>
<dbReference type="FunFam" id="3.80.10.10:FF:000722">
    <property type="entry name" value="Leucine-rich repeat receptor-like protein kinase"/>
    <property type="match status" value="1"/>
</dbReference>
<reference evidence="14" key="2">
    <citation type="submission" date="2025-08" db="UniProtKB">
        <authorList>
            <consortium name="RefSeq"/>
        </authorList>
    </citation>
    <scope>IDENTIFICATION</scope>
    <source>
        <tissue evidence="14">Leaf</tissue>
    </source>
</reference>
<evidence type="ECO:0000256" key="11">
    <source>
        <dbReference type="ARBA" id="ARBA00023170"/>
    </source>
</evidence>
<evidence type="ECO:0000313" key="13">
    <source>
        <dbReference type="Proteomes" id="UP000515151"/>
    </source>
</evidence>
<organism evidence="13 14">
    <name type="scientific">Punica granatum</name>
    <name type="common">Pomegranate</name>
    <dbReference type="NCBI Taxonomy" id="22663"/>
    <lineage>
        <taxon>Eukaryota</taxon>
        <taxon>Viridiplantae</taxon>
        <taxon>Streptophyta</taxon>
        <taxon>Embryophyta</taxon>
        <taxon>Tracheophyta</taxon>
        <taxon>Spermatophyta</taxon>
        <taxon>Magnoliopsida</taxon>
        <taxon>eudicotyledons</taxon>
        <taxon>Gunneridae</taxon>
        <taxon>Pentapetalae</taxon>
        <taxon>rosids</taxon>
        <taxon>malvids</taxon>
        <taxon>Myrtales</taxon>
        <taxon>Lythraceae</taxon>
        <taxon>Punica</taxon>
    </lineage>
</organism>
<comment type="similarity">
    <text evidence="2">Belongs to the RLP family.</text>
</comment>
<keyword evidence="13" id="KW-1185">Reference proteome</keyword>
<dbReference type="InterPro" id="IPR032675">
    <property type="entry name" value="LRR_dom_sf"/>
</dbReference>
<evidence type="ECO:0000256" key="6">
    <source>
        <dbReference type="ARBA" id="ARBA00022692"/>
    </source>
</evidence>
<evidence type="ECO:0000313" key="14">
    <source>
        <dbReference type="RefSeq" id="XP_031374145.1"/>
    </source>
</evidence>
<dbReference type="GO" id="GO:0005886">
    <property type="term" value="C:plasma membrane"/>
    <property type="evidence" value="ECO:0007669"/>
    <property type="project" value="UniProtKB-SubCell"/>
</dbReference>
<protein>
    <submittedName>
        <fullName evidence="14">Receptor-like protein 52</fullName>
    </submittedName>
</protein>
<sequence length="149" mass="16697">MKDKARSASQYMWVNNTRATYQDSITVVMKGYTIELVRILSVFTTIDLSRNFFGGDLKLLKGLNLSHNNLTGKIPSSVGNLTNLEWLDLSSNKLNGEIPRGLADLTMLSWLNLSNNHLEGLIPQGRQFDTFNHPFDGNPRLCGYPLPKA</sequence>
<keyword evidence="12" id="KW-0325">Glycoprotein</keyword>
<evidence type="ECO:0000256" key="1">
    <source>
        <dbReference type="ARBA" id="ARBA00004251"/>
    </source>
</evidence>
<evidence type="ECO:0000256" key="5">
    <source>
        <dbReference type="ARBA" id="ARBA00022614"/>
    </source>
</evidence>
<keyword evidence="9" id="KW-1133">Transmembrane helix</keyword>
<keyword evidence="4" id="KW-0597">Phosphoprotein</keyword>
<dbReference type="InterPro" id="IPR001611">
    <property type="entry name" value="Leu-rich_rpt"/>
</dbReference>
<evidence type="ECO:0000256" key="8">
    <source>
        <dbReference type="ARBA" id="ARBA00022737"/>
    </source>
</evidence>
<keyword evidence="10" id="KW-0472">Membrane</keyword>
<evidence type="ECO:0000256" key="2">
    <source>
        <dbReference type="ARBA" id="ARBA00009592"/>
    </source>
</evidence>
<evidence type="ECO:0000256" key="10">
    <source>
        <dbReference type="ARBA" id="ARBA00023136"/>
    </source>
</evidence>
<dbReference type="PRINTS" id="PR00019">
    <property type="entry name" value="LEURICHRPT"/>
</dbReference>
<gene>
    <name evidence="14" type="primary">LOC116188816</name>
</gene>
<proteinExistence type="inferred from homology"/>
<keyword evidence="5" id="KW-0433">Leucine-rich repeat</keyword>
<dbReference type="Proteomes" id="UP000515151">
    <property type="component" value="Chromosome 8"/>
</dbReference>
<name>A0A6P8BV20_PUNGR</name>
<dbReference type="PANTHER" id="PTHR27004">
    <property type="entry name" value="RECEPTOR-LIKE PROTEIN 12 ISOFORM X1"/>
    <property type="match status" value="1"/>
</dbReference>
<keyword evidence="7" id="KW-0732">Signal</keyword>
<keyword evidence="8" id="KW-0677">Repeat</keyword>
<reference evidence="13" key="1">
    <citation type="journal article" date="2020" name="Plant Biotechnol. J.">
        <title>The pomegranate (Punica granatum L.) draft genome dissects genetic divergence between soft- and hard-seeded cultivars.</title>
        <authorList>
            <person name="Luo X."/>
            <person name="Li H."/>
            <person name="Wu Z."/>
            <person name="Yao W."/>
            <person name="Zhao P."/>
            <person name="Cao D."/>
            <person name="Yu H."/>
            <person name="Li K."/>
            <person name="Poudel K."/>
            <person name="Zhao D."/>
            <person name="Zhang F."/>
            <person name="Xia X."/>
            <person name="Chen L."/>
            <person name="Wang Q."/>
            <person name="Jing D."/>
            <person name="Cao S."/>
        </authorList>
    </citation>
    <scope>NUCLEOTIDE SEQUENCE [LARGE SCALE GENOMIC DNA]</scope>
    <source>
        <strain evidence="13">cv. Tunisia</strain>
    </source>
</reference>
<evidence type="ECO:0000256" key="9">
    <source>
        <dbReference type="ARBA" id="ARBA00022989"/>
    </source>
</evidence>
<accession>A0A6P8BV20</accession>
<dbReference type="OrthoDB" id="442066at2759"/>
<dbReference type="AlphaFoldDB" id="A0A6P8BV20"/>
<evidence type="ECO:0000256" key="3">
    <source>
        <dbReference type="ARBA" id="ARBA00022475"/>
    </source>
</evidence>
<dbReference type="Gene3D" id="3.80.10.10">
    <property type="entry name" value="Ribonuclease Inhibitor"/>
    <property type="match status" value="1"/>
</dbReference>
<keyword evidence="11" id="KW-0675">Receptor</keyword>
<keyword evidence="3" id="KW-1003">Cell membrane</keyword>
<evidence type="ECO:0000256" key="12">
    <source>
        <dbReference type="ARBA" id="ARBA00023180"/>
    </source>
</evidence>
<dbReference type="PANTHER" id="PTHR27004:SF428">
    <property type="entry name" value="OS01G0160600 PROTEIN"/>
    <property type="match status" value="1"/>
</dbReference>
<dbReference type="GeneID" id="116188816"/>
<dbReference type="SUPFAM" id="SSF52058">
    <property type="entry name" value="L domain-like"/>
    <property type="match status" value="1"/>
</dbReference>
<dbReference type="RefSeq" id="XP_031374145.1">
    <property type="nucleotide sequence ID" value="XM_031518285.1"/>
</dbReference>